<protein>
    <submittedName>
        <fullName evidence="4">SDR family NAD(P)-dependent oxidoreductase</fullName>
    </submittedName>
</protein>
<dbReference type="PROSITE" id="PS00061">
    <property type="entry name" value="ADH_SHORT"/>
    <property type="match status" value="1"/>
</dbReference>
<keyword evidence="5" id="KW-1185">Reference proteome</keyword>
<dbReference type="SUPFAM" id="SSF51735">
    <property type="entry name" value="NAD(P)-binding Rossmann-fold domains"/>
    <property type="match status" value="1"/>
</dbReference>
<dbReference type="Proteomes" id="UP001501787">
    <property type="component" value="Unassembled WGS sequence"/>
</dbReference>
<organism evidence="4 5">
    <name type="scientific">Psychrobacter aestuarii</name>
    <dbReference type="NCBI Taxonomy" id="556327"/>
    <lineage>
        <taxon>Bacteria</taxon>
        <taxon>Pseudomonadati</taxon>
        <taxon>Pseudomonadota</taxon>
        <taxon>Gammaproteobacteria</taxon>
        <taxon>Moraxellales</taxon>
        <taxon>Moraxellaceae</taxon>
        <taxon>Psychrobacter</taxon>
    </lineage>
</organism>
<dbReference type="InterPro" id="IPR036291">
    <property type="entry name" value="NAD(P)-bd_dom_sf"/>
</dbReference>
<evidence type="ECO:0000256" key="3">
    <source>
        <dbReference type="SAM" id="MobiDB-lite"/>
    </source>
</evidence>
<dbReference type="Gene3D" id="3.40.50.720">
    <property type="entry name" value="NAD(P)-binding Rossmann-like Domain"/>
    <property type="match status" value="1"/>
</dbReference>
<dbReference type="PRINTS" id="PR00081">
    <property type="entry name" value="GDHRDH"/>
</dbReference>
<proteinExistence type="inferred from homology"/>
<dbReference type="RefSeq" id="WP_201503943.1">
    <property type="nucleotide sequence ID" value="NZ_BAAAFR010000001.1"/>
</dbReference>
<reference evidence="5" key="1">
    <citation type="journal article" date="2019" name="Int. J. Syst. Evol. Microbiol.">
        <title>The Global Catalogue of Microorganisms (GCM) 10K type strain sequencing project: providing services to taxonomists for standard genome sequencing and annotation.</title>
        <authorList>
            <consortium name="The Broad Institute Genomics Platform"/>
            <consortium name="The Broad Institute Genome Sequencing Center for Infectious Disease"/>
            <person name="Wu L."/>
            <person name="Ma J."/>
        </authorList>
    </citation>
    <scope>NUCLEOTIDE SEQUENCE [LARGE SCALE GENOMIC DNA]</scope>
    <source>
        <strain evidence="5">JCM 16343</strain>
    </source>
</reference>
<dbReference type="PANTHER" id="PTHR44196:SF1">
    <property type="entry name" value="DEHYDROGENASE_REDUCTASE SDR FAMILY MEMBER 7B"/>
    <property type="match status" value="1"/>
</dbReference>
<dbReference type="PANTHER" id="PTHR44196">
    <property type="entry name" value="DEHYDROGENASE/REDUCTASE SDR FAMILY MEMBER 7B"/>
    <property type="match status" value="1"/>
</dbReference>
<dbReference type="InterPro" id="IPR020904">
    <property type="entry name" value="Sc_DH/Rdtase_CS"/>
</dbReference>
<name>A0ABP3FCK7_9GAMM</name>
<dbReference type="InterPro" id="IPR002347">
    <property type="entry name" value="SDR_fam"/>
</dbReference>
<sequence>MSSATTETANNDAKREHATDTKKHALANNSHILITGATSGIGKQLATDYLQEGHTVYAVGRDEDALAELKALGATSINVDLMDREKVKAAFAPIETIDVAICGAGMCEYLDMPDFDSEVLMKVMSVNIGTLAHAIDAVLPKLIASKGRLVGIGSASAYVPFARAEAYGSSKAAIHYLMKTLQISLAPHDVAVSLVVPGFVETPMTKQNDFPMPFLQTPEQASQAIRDGIADGDEVIEFPKKLTLPLKALGALPDLVWQQVSERINKKQSGDQ</sequence>
<dbReference type="EMBL" id="BAAAFR010000001">
    <property type="protein sequence ID" value="GAA0311076.1"/>
    <property type="molecule type" value="Genomic_DNA"/>
</dbReference>
<feature type="compositionally biased region" description="Polar residues" evidence="3">
    <location>
        <begin position="1"/>
        <end position="11"/>
    </location>
</feature>
<keyword evidence="2" id="KW-0560">Oxidoreductase</keyword>
<comment type="caution">
    <text evidence="4">The sequence shown here is derived from an EMBL/GenBank/DDBJ whole genome shotgun (WGS) entry which is preliminary data.</text>
</comment>
<gene>
    <name evidence="4" type="ORF">GCM10009129_05510</name>
</gene>
<feature type="compositionally biased region" description="Basic and acidic residues" evidence="3">
    <location>
        <begin position="12"/>
        <end position="22"/>
    </location>
</feature>
<evidence type="ECO:0000313" key="4">
    <source>
        <dbReference type="EMBL" id="GAA0311076.1"/>
    </source>
</evidence>
<comment type="similarity">
    <text evidence="1">Belongs to the short-chain dehydrogenases/reductases (SDR) family.</text>
</comment>
<accession>A0ABP3FCK7</accession>
<evidence type="ECO:0000313" key="5">
    <source>
        <dbReference type="Proteomes" id="UP001501787"/>
    </source>
</evidence>
<dbReference type="Pfam" id="PF00106">
    <property type="entry name" value="adh_short"/>
    <property type="match status" value="1"/>
</dbReference>
<evidence type="ECO:0000256" key="2">
    <source>
        <dbReference type="ARBA" id="ARBA00023002"/>
    </source>
</evidence>
<feature type="region of interest" description="Disordered" evidence="3">
    <location>
        <begin position="1"/>
        <end position="22"/>
    </location>
</feature>
<evidence type="ECO:0000256" key="1">
    <source>
        <dbReference type="ARBA" id="ARBA00006484"/>
    </source>
</evidence>